<keyword evidence="2" id="KW-1185">Reference proteome</keyword>
<evidence type="ECO:0000313" key="1">
    <source>
        <dbReference type="EMBL" id="TSD15656.1"/>
    </source>
</evidence>
<dbReference type="RefSeq" id="WP_144260130.1">
    <property type="nucleotide sequence ID" value="NZ_QMDX01000001.1"/>
</dbReference>
<dbReference type="Proteomes" id="UP000319894">
    <property type="component" value="Unassembled WGS sequence"/>
</dbReference>
<sequence>MTLTAVIHLGDRPPLGGGLDASHIAHLHEDGVPRLLAYTVESDGDLDRVPGAYAPALDADPPYPVTDLLLALRRDGSAAAQRLDTLDTKARANYGTGFREKVFDSDVEWGSDGYGRHFEARSQLEAHDYEGTVVVGFHPGIGDAARAAITDNLTRLDAATETLGLGVGLGSEDNES</sequence>
<name>A0A554NE59_9EURY</name>
<reference evidence="1 2" key="1">
    <citation type="submission" date="2018-06" db="EMBL/GenBank/DDBJ databases">
        <title>Natronomonas sp. F16-60 a new haloarchaeon isolated from a solar saltern of Isla Cristina, Huelva, Spain.</title>
        <authorList>
            <person name="Duran-Viseras A."/>
            <person name="Sanchez-Porro C."/>
            <person name="Ventosa A."/>
        </authorList>
    </citation>
    <scope>NUCLEOTIDE SEQUENCE [LARGE SCALE GENOMIC DNA]</scope>
    <source>
        <strain evidence="1 2">F16-60</strain>
    </source>
</reference>
<comment type="caution">
    <text evidence="1">The sequence shown here is derived from an EMBL/GenBank/DDBJ whole genome shotgun (WGS) entry which is preliminary data.</text>
</comment>
<dbReference type="OrthoDB" id="228006at2157"/>
<dbReference type="AlphaFoldDB" id="A0A554NE59"/>
<evidence type="ECO:0000313" key="2">
    <source>
        <dbReference type="Proteomes" id="UP000319894"/>
    </source>
</evidence>
<dbReference type="InParanoid" id="A0A554NE59"/>
<protein>
    <submittedName>
        <fullName evidence="1">Uncharacterized protein</fullName>
    </submittedName>
</protein>
<gene>
    <name evidence="1" type="ORF">DP107_00240</name>
</gene>
<organism evidence="1 2">
    <name type="scientific">Haloglomus irregulare</name>
    <dbReference type="NCBI Taxonomy" id="2234134"/>
    <lineage>
        <taxon>Archaea</taxon>
        <taxon>Methanobacteriati</taxon>
        <taxon>Methanobacteriota</taxon>
        <taxon>Stenosarchaea group</taxon>
        <taxon>Halobacteria</taxon>
        <taxon>Halobacteriales</taxon>
        <taxon>Natronomonadaceae</taxon>
        <taxon>Haloglomus</taxon>
    </lineage>
</organism>
<proteinExistence type="predicted"/>
<dbReference type="EMBL" id="QMDX01000001">
    <property type="protein sequence ID" value="TSD15656.1"/>
    <property type="molecule type" value="Genomic_DNA"/>
</dbReference>
<accession>A0A554NE59</accession>